<protein>
    <submittedName>
        <fullName evidence="1">Uncharacterized protein</fullName>
    </submittedName>
</protein>
<reference evidence="1" key="1">
    <citation type="journal article" date="2014" name="Front. Microbiol.">
        <title>High frequency of phylogenetically diverse reductive dehalogenase-homologous genes in deep subseafloor sedimentary metagenomes.</title>
        <authorList>
            <person name="Kawai M."/>
            <person name="Futagami T."/>
            <person name="Toyoda A."/>
            <person name="Takaki Y."/>
            <person name="Nishi S."/>
            <person name="Hori S."/>
            <person name="Arai W."/>
            <person name="Tsubouchi T."/>
            <person name="Morono Y."/>
            <person name="Uchiyama I."/>
            <person name="Ito T."/>
            <person name="Fujiyama A."/>
            <person name="Inagaki F."/>
            <person name="Takami H."/>
        </authorList>
    </citation>
    <scope>NUCLEOTIDE SEQUENCE</scope>
    <source>
        <strain evidence="1">Expedition CK06-06</strain>
    </source>
</reference>
<dbReference type="AlphaFoldDB" id="X1LTX9"/>
<name>X1LTX9_9ZZZZ</name>
<feature type="non-terminal residue" evidence="1">
    <location>
        <position position="312"/>
    </location>
</feature>
<gene>
    <name evidence="1" type="ORF">S06H3_07250</name>
</gene>
<organism evidence="1">
    <name type="scientific">marine sediment metagenome</name>
    <dbReference type="NCBI Taxonomy" id="412755"/>
    <lineage>
        <taxon>unclassified sequences</taxon>
        <taxon>metagenomes</taxon>
        <taxon>ecological metagenomes</taxon>
    </lineage>
</organism>
<proteinExistence type="predicted"/>
<evidence type="ECO:0000313" key="1">
    <source>
        <dbReference type="EMBL" id="GAH97568.1"/>
    </source>
</evidence>
<dbReference type="EMBL" id="BARV01002918">
    <property type="protein sequence ID" value="GAH97568.1"/>
    <property type="molecule type" value="Genomic_DNA"/>
</dbReference>
<comment type="caution">
    <text evidence="1">The sequence shown here is derived from an EMBL/GenBank/DDBJ whole genome shotgun (WGS) entry which is preliminary data.</text>
</comment>
<sequence length="312" mass="35276">MASDIYWLLLRNEVQLAGVRVPNEDSGKQLARVMPQLFNGATYSQVIGSIVKRQGIPEKQILTTFSKLLAVLQYAQMICVGEDITSSQIMHNASWENETIDVEFVKFDSAVFAETQDEPTHQEVSAHFDKYKKFLAGAVSDQNPYGFGYKLPDRVRLEYIAVRLDDISKVVTVPTQQEAEEYYQKRREQFTVSVPSDPNDPNSPLIEQTRSYAEVAGIISNQLLQNKINSRAERILQEARTHTEAGLQDTDTELENLSADQFRQMVGDYETAAKQLSSKYKIKVYTGQTGLLSAADIQTDKHLAMLYLKGYE</sequence>
<accession>X1LTX9</accession>